<dbReference type="Gene3D" id="2.60.40.2030">
    <property type="match status" value="2"/>
</dbReference>
<protein>
    <submittedName>
        <fullName evidence="1">Calx-beta domain-containing protein</fullName>
    </submittedName>
</protein>
<evidence type="ECO:0000313" key="2">
    <source>
        <dbReference type="Proteomes" id="UP000185003"/>
    </source>
</evidence>
<feature type="non-terminal residue" evidence="1">
    <location>
        <position position="1"/>
    </location>
</feature>
<dbReference type="Proteomes" id="UP000185003">
    <property type="component" value="Unassembled WGS sequence"/>
</dbReference>
<dbReference type="OrthoDB" id="9835357at2"/>
<dbReference type="EMBL" id="FSRA01000006">
    <property type="protein sequence ID" value="SIO58050.1"/>
    <property type="molecule type" value="Genomic_DNA"/>
</dbReference>
<feature type="non-terminal residue" evidence="1">
    <location>
        <position position="381"/>
    </location>
</feature>
<dbReference type="SUPFAM" id="SSF141072">
    <property type="entry name" value="CalX-like"/>
    <property type="match status" value="2"/>
</dbReference>
<organism evidence="1 2">
    <name type="scientific">Chitinophaga niabensis</name>
    <dbReference type="NCBI Taxonomy" id="536979"/>
    <lineage>
        <taxon>Bacteria</taxon>
        <taxon>Pseudomonadati</taxon>
        <taxon>Bacteroidota</taxon>
        <taxon>Chitinophagia</taxon>
        <taxon>Chitinophagales</taxon>
        <taxon>Chitinophagaceae</taxon>
        <taxon>Chitinophaga</taxon>
    </lineage>
</organism>
<dbReference type="InterPro" id="IPR038081">
    <property type="entry name" value="CalX-like_sf"/>
</dbReference>
<dbReference type="STRING" id="536979.SAMN04488055_5874"/>
<proteinExistence type="predicted"/>
<dbReference type="AlphaFoldDB" id="A0A1N6KNG8"/>
<evidence type="ECO:0000313" key="1">
    <source>
        <dbReference type="EMBL" id="SIO58050.1"/>
    </source>
</evidence>
<gene>
    <name evidence="1" type="ORF">SAMN04488055_5874</name>
</gene>
<reference evidence="1 2" key="1">
    <citation type="submission" date="2016-11" db="EMBL/GenBank/DDBJ databases">
        <authorList>
            <person name="Jaros S."/>
            <person name="Januszkiewicz K."/>
            <person name="Wedrychowicz H."/>
        </authorList>
    </citation>
    <scope>NUCLEOTIDE SEQUENCE [LARGE SCALE GENOMIC DNA]</scope>
    <source>
        <strain evidence="1 2">DSM 24787</strain>
    </source>
</reference>
<sequence length="381" mass="38971">PANGDHIDLTLSAKTDGIIEALEKLELIPSATGGFTFNKNVELDVVDNDLSGASILLTTSSANLLEGNTATITATLQGGLTAGSDLVITLSKAGTSAVANDEHNALTTITIPASQSTGTFTLTANTDDLLEPSENLDIEGTAAGFTVIPVTVNITDLNGQNSNNKIFTITPVAASIAEGSSTVVKISLPAPHRTQDALTITLSRGALSSASLQTSEYSDFTGSVVIPAGGNEVTFNLDALTDNIIEPTEQLQLEATAMVYGTSITAKTTVSITDVTASKLITITGATTVTEGSSVTITFSLPAGTTTAEALDIDLAVAGTSTALPADFNGVFPTKVTIPANGDHIDLTLSAKTDGIIEALEKLELIPSATGGFTFNKNVEL</sequence>
<keyword evidence="2" id="KW-1185">Reference proteome</keyword>
<name>A0A1N6KNG8_9BACT</name>
<dbReference type="RefSeq" id="WP_143197653.1">
    <property type="nucleotide sequence ID" value="NZ_FSRA01000006.1"/>
</dbReference>
<accession>A0A1N6KNG8</accession>